<comment type="caution">
    <text evidence="3">The sequence shown here is derived from an EMBL/GenBank/DDBJ whole genome shotgun (WGS) entry which is preliminary data.</text>
</comment>
<dbReference type="PROSITE" id="PS50937">
    <property type="entry name" value="HTH_MERR_2"/>
    <property type="match status" value="1"/>
</dbReference>
<dbReference type="Pfam" id="PF13411">
    <property type="entry name" value="MerR_1"/>
    <property type="match status" value="1"/>
</dbReference>
<name>A0ABN2YRK0_9ACTN</name>
<dbReference type="SUPFAM" id="SSF55136">
    <property type="entry name" value="Probable bacterial effector-binding domain"/>
    <property type="match status" value="1"/>
</dbReference>
<evidence type="ECO:0000256" key="1">
    <source>
        <dbReference type="ARBA" id="ARBA00023125"/>
    </source>
</evidence>
<evidence type="ECO:0000313" key="3">
    <source>
        <dbReference type="EMBL" id="GAA2131381.1"/>
    </source>
</evidence>
<dbReference type="CDD" id="cd01107">
    <property type="entry name" value="HTH_BmrR"/>
    <property type="match status" value="1"/>
</dbReference>
<evidence type="ECO:0000259" key="2">
    <source>
        <dbReference type="PROSITE" id="PS50937"/>
    </source>
</evidence>
<reference evidence="3 4" key="1">
    <citation type="journal article" date="2019" name="Int. J. Syst. Evol. Microbiol.">
        <title>The Global Catalogue of Microorganisms (GCM) 10K type strain sequencing project: providing services to taxonomists for standard genome sequencing and annotation.</title>
        <authorList>
            <consortium name="The Broad Institute Genomics Platform"/>
            <consortium name="The Broad Institute Genome Sequencing Center for Infectious Disease"/>
            <person name="Wu L."/>
            <person name="Ma J."/>
        </authorList>
    </citation>
    <scope>NUCLEOTIDE SEQUENCE [LARGE SCALE GENOMIC DNA]</scope>
    <source>
        <strain evidence="3 4">JCM 14560</strain>
    </source>
</reference>
<dbReference type="EMBL" id="BAAANT010000002">
    <property type="protein sequence ID" value="GAA2131381.1"/>
    <property type="molecule type" value="Genomic_DNA"/>
</dbReference>
<feature type="domain" description="HTH merR-type" evidence="2">
    <location>
        <begin position="1"/>
        <end position="71"/>
    </location>
</feature>
<dbReference type="PANTHER" id="PTHR30204">
    <property type="entry name" value="REDOX-CYCLING DRUG-SENSING TRANSCRIPTIONAL ACTIVATOR SOXR"/>
    <property type="match status" value="1"/>
</dbReference>
<dbReference type="SMART" id="SM00871">
    <property type="entry name" value="AraC_E_bind"/>
    <property type="match status" value="1"/>
</dbReference>
<keyword evidence="1" id="KW-0238">DNA-binding</keyword>
<dbReference type="Pfam" id="PF06445">
    <property type="entry name" value="GyrI-like"/>
    <property type="match status" value="1"/>
</dbReference>
<evidence type="ECO:0000313" key="4">
    <source>
        <dbReference type="Proteomes" id="UP001422759"/>
    </source>
</evidence>
<gene>
    <name evidence="3" type="ORF">GCM10009760_05030</name>
</gene>
<dbReference type="InterPro" id="IPR009061">
    <property type="entry name" value="DNA-bd_dom_put_sf"/>
</dbReference>
<dbReference type="SUPFAM" id="SSF46955">
    <property type="entry name" value="Putative DNA-binding domain"/>
    <property type="match status" value="1"/>
</dbReference>
<dbReference type="PANTHER" id="PTHR30204:SF97">
    <property type="entry name" value="MERR FAMILY REGULATORY PROTEIN"/>
    <property type="match status" value="1"/>
</dbReference>
<dbReference type="InterPro" id="IPR010499">
    <property type="entry name" value="AraC_E-bd"/>
</dbReference>
<dbReference type="Gene3D" id="1.10.1660.10">
    <property type="match status" value="1"/>
</dbReference>
<protein>
    <submittedName>
        <fullName evidence="3">MerR family transcriptional regulator</fullName>
    </submittedName>
</protein>
<dbReference type="Proteomes" id="UP001422759">
    <property type="component" value="Unassembled WGS sequence"/>
</dbReference>
<dbReference type="RefSeq" id="WP_344460146.1">
    <property type="nucleotide sequence ID" value="NZ_BAAANT010000002.1"/>
</dbReference>
<dbReference type="InterPro" id="IPR029442">
    <property type="entry name" value="GyrI-like"/>
</dbReference>
<dbReference type="Gene3D" id="3.20.80.10">
    <property type="entry name" value="Regulatory factor, effector binding domain"/>
    <property type="match status" value="1"/>
</dbReference>
<keyword evidence="4" id="KW-1185">Reference proteome</keyword>
<proteinExistence type="predicted"/>
<dbReference type="InterPro" id="IPR047057">
    <property type="entry name" value="MerR_fam"/>
</dbReference>
<dbReference type="InterPro" id="IPR000551">
    <property type="entry name" value="MerR-type_HTH_dom"/>
</dbReference>
<accession>A0ABN2YRK0</accession>
<dbReference type="SMART" id="SM00422">
    <property type="entry name" value="HTH_MERR"/>
    <property type="match status" value="1"/>
</dbReference>
<organism evidence="3 4">
    <name type="scientific">Kitasatospora kazusensis</name>
    <dbReference type="NCBI Taxonomy" id="407974"/>
    <lineage>
        <taxon>Bacteria</taxon>
        <taxon>Bacillati</taxon>
        <taxon>Actinomycetota</taxon>
        <taxon>Actinomycetes</taxon>
        <taxon>Kitasatosporales</taxon>
        <taxon>Streptomycetaceae</taxon>
        <taxon>Kitasatospora</taxon>
    </lineage>
</organism>
<sequence length="275" mass="29752">MFTIGDFAKHGRVSVRMLRHYDAIGLLRPARVDPFNGYRCYEAAQLARLNRVIALKDLGFTLQQVQSILDEDVSADELRGMLRLRRADLAAAVAEAATRLTRVEARLRTIESEGHMPVDDVVVKRIPAVRVAELTGTAAGFEPEHISPVIGPLFEELCRRVTTAGLTPTGPSIAYYTPAGPDGGEAVTVHAALPVAAAPQDGHDFAVVDLPAVENAATIVHRGSMDAVLSTAQTLARWIDGTGHRSTGYARELYLEADGDPETWVTELQEPISAH</sequence>
<dbReference type="InterPro" id="IPR011256">
    <property type="entry name" value="Reg_factor_effector_dom_sf"/>
</dbReference>